<name>A0A380BTA6_SPOPA</name>
<dbReference type="SUPFAM" id="SSF53300">
    <property type="entry name" value="vWA-like"/>
    <property type="match status" value="1"/>
</dbReference>
<protein>
    <submittedName>
        <fullName evidence="3">Nitric oxide reductase activation protein</fullName>
    </submittedName>
</protein>
<dbReference type="PANTHER" id="PTHR41248">
    <property type="entry name" value="NORD PROTEIN"/>
    <property type="match status" value="1"/>
</dbReference>
<accession>A0A380BTA6</accession>
<keyword evidence="4" id="KW-1185">Reference proteome</keyword>
<proteinExistence type="predicted"/>
<dbReference type="OrthoDB" id="2370292at2"/>
<dbReference type="InterPro" id="IPR002035">
    <property type="entry name" value="VWF_A"/>
</dbReference>
<gene>
    <name evidence="3" type="ORF">NCTC4822_01705</name>
</gene>
<dbReference type="PANTHER" id="PTHR41248:SF1">
    <property type="entry name" value="NORD PROTEIN"/>
    <property type="match status" value="1"/>
</dbReference>
<evidence type="ECO:0000313" key="4">
    <source>
        <dbReference type="Proteomes" id="UP000254519"/>
    </source>
</evidence>
<feature type="region of interest" description="Disordered" evidence="1">
    <location>
        <begin position="296"/>
        <end position="341"/>
    </location>
</feature>
<dbReference type="InterPro" id="IPR036465">
    <property type="entry name" value="vWFA_dom_sf"/>
</dbReference>
<dbReference type="RefSeq" id="WP_115361304.1">
    <property type="nucleotide sequence ID" value="NZ_CP038012.1"/>
</dbReference>
<dbReference type="EMBL" id="UGYZ01000002">
    <property type="protein sequence ID" value="SUJ05710.1"/>
    <property type="molecule type" value="Genomic_DNA"/>
</dbReference>
<dbReference type="SMART" id="SM00327">
    <property type="entry name" value="VWA"/>
    <property type="match status" value="1"/>
</dbReference>
<sequence>MVKMNRFIQFNDETVDTSTLLLYERLARALADANYLELTERKLLEFRPKEGVLSMSVFWRHRPSEIMHAGRLSDIYLLSAGFWKHFNIQTWRNFTLNYEYHSLKRLAFELLLMLEEFRLSDKIMKERPGTVDAFQVRKDAYVTFHRTGVQTNMRMGHLADALLNELYIVLYEGMFAQSSIDWGPIQFDLVKSILENTYDTKSTEENVHVVNRIMTVIEDSIQADLLHQYYSVGDAFTEREIAPFEYHEGMKDADSGEEDPKESIEEVFRTWHEENEEEAGVHLQFELEHGRSSKAIGREGTEGDAEAQIEETGYGQSVGDKSEQEANDEREQTGERDETMKQAGHQFGKEHLNVVYEEQIVEIQNEIENRRKLQVWREKQKPYVRSFVEEIRKRIDLKQESKRERLMHGRLSTKLTTLLIDERPKPFYRKSAPSTRLDAVFGLLVDGSESMIDKLDETKKAVLLFHDVLRELQVSHEISSYAEDAFKASAEVHPNIFGLMHTFQDRNSDSGLPILSFEASEDNRDGFAIRWMADRLARRPEKHKFLLVFSDGEPSAFGYDRNGIVDTAEAVMESEKRGISVIHLFLATEEPTEDQRAIFSMMFGNKTASSHTVEGFSDQTLRILRKLLAIVIRTN</sequence>
<evidence type="ECO:0000313" key="3">
    <source>
        <dbReference type="EMBL" id="SUJ05710.1"/>
    </source>
</evidence>
<evidence type="ECO:0000256" key="1">
    <source>
        <dbReference type="SAM" id="MobiDB-lite"/>
    </source>
</evidence>
<reference evidence="3 4" key="1">
    <citation type="submission" date="2018-06" db="EMBL/GenBank/DDBJ databases">
        <authorList>
            <consortium name="Pathogen Informatics"/>
            <person name="Doyle S."/>
        </authorList>
    </citation>
    <scope>NUCLEOTIDE SEQUENCE [LARGE SCALE GENOMIC DNA]</scope>
    <source>
        <strain evidence="4">ATCC 11859 / DSM 33 / NCIB 8841 / NCTC 4822</strain>
    </source>
</reference>
<feature type="domain" description="VWFA" evidence="2">
    <location>
        <begin position="438"/>
        <end position="624"/>
    </location>
</feature>
<dbReference type="AlphaFoldDB" id="A0A380BTA6"/>
<dbReference type="Proteomes" id="UP000254519">
    <property type="component" value="Unassembled WGS sequence"/>
</dbReference>
<dbReference type="Gene3D" id="3.40.50.410">
    <property type="entry name" value="von Willebrand factor, type A domain"/>
    <property type="match status" value="1"/>
</dbReference>
<feature type="compositionally biased region" description="Basic and acidic residues" evidence="1">
    <location>
        <begin position="320"/>
        <end position="340"/>
    </location>
</feature>
<evidence type="ECO:0000259" key="2">
    <source>
        <dbReference type="SMART" id="SM00327"/>
    </source>
</evidence>
<organism evidence="3 4">
    <name type="scientific">Sporosarcina pasteurii</name>
    <name type="common">Bacillus pasteurii</name>
    <dbReference type="NCBI Taxonomy" id="1474"/>
    <lineage>
        <taxon>Bacteria</taxon>
        <taxon>Bacillati</taxon>
        <taxon>Bacillota</taxon>
        <taxon>Bacilli</taxon>
        <taxon>Bacillales</taxon>
        <taxon>Caryophanaceae</taxon>
        <taxon>Sporosarcina</taxon>
    </lineage>
</organism>
<dbReference type="InterPro" id="IPR051928">
    <property type="entry name" value="NorD/CobT"/>
</dbReference>
<dbReference type="CDD" id="cd01454">
    <property type="entry name" value="vWA_norD_type"/>
    <property type="match status" value="1"/>
</dbReference>